<dbReference type="Gene3D" id="3.10.50.40">
    <property type="match status" value="2"/>
</dbReference>
<dbReference type="PROSITE" id="PS50059">
    <property type="entry name" value="FKBP_PPIASE"/>
    <property type="match status" value="2"/>
</dbReference>
<feature type="signal peptide" evidence="7">
    <location>
        <begin position="1"/>
        <end position="20"/>
    </location>
</feature>
<feature type="domain" description="PPIase FKBP-type" evidence="8">
    <location>
        <begin position="69"/>
        <end position="164"/>
    </location>
</feature>
<evidence type="ECO:0000313" key="9">
    <source>
        <dbReference type="EMBL" id="GGD25573.1"/>
    </source>
</evidence>
<feature type="region of interest" description="Disordered" evidence="6">
    <location>
        <begin position="181"/>
        <end position="218"/>
    </location>
</feature>
<gene>
    <name evidence="9" type="ORF">GCM10007231_26150</name>
</gene>
<evidence type="ECO:0000256" key="4">
    <source>
        <dbReference type="ARBA" id="ARBA00023235"/>
    </source>
</evidence>
<dbReference type="EMBL" id="BMCK01000004">
    <property type="protein sequence ID" value="GGD25573.1"/>
    <property type="molecule type" value="Genomic_DNA"/>
</dbReference>
<dbReference type="PANTHER" id="PTHR45779:SF7">
    <property type="entry name" value="PEPTIDYLPROLYL ISOMERASE"/>
    <property type="match status" value="1"/>
</dbReference>
<dbReference type="InterPro" id="IPR044609">
    <property type="entry name" value="FKBP2/11"/>
</dbReference>
<keyword evidence="10" id="KW-1185">Reference proteome</keyword>
<dbReference type="Pfam" id="PF00254">
    <property type="entry name" value="FKBP_C"/>
    <property type="match status" value="2"/>
</dbReference>
<dbReference type="SUPFAM" id="SSF54534">
    <property type="entry name" value="FKBP-like"/>
    <property type="match status" value="2"/>
</dbReference>
<evidence type="ECO:0000259" key="8">
    <source>
        <dbReference type="PROSITE" id="PS50059"/>
    </source>
</evidence>
<dbReference type="InterPro" id="IPR046357">
    <property type="entry name" value="PPIase_dom_sf"/>
</dbReference>
<evidence type="ECO:0000256" key="6">
    <source>
        <dbReference type="SAM" id="MobiDB-lite"/>
    </source>
</evidence>
<protein>
    <recommendedName>
        <fullName evidence="2 5">peptidylprolyl isomerase</fullName>
        <ecNumber evidence="2 5">5.2.1.8</ecNumber>
    </recommendedName>
</protein>
<keyword evidence="7" id="KW-0732">Signal</keyword>
<dbReference type="RefSeq" id="WP_170213501.1">
    <property type="nucleotide sequence ID" value="NZ_BMCK01000004.1"/>
</dbReference>
<reference evidence="10" key="1">
    <citation type="journal article" date="2019" name="Int. J. Syst. Evol. Microbiol.">
        <title>The Global Catalogue of Microorganisms (GCM) 10K type strain sequencing project: providing services to taxonomists for standard genome sequencing and annotation.</title>
        <authorList>
            <consortium name="The Broad Institute Genomics Platform"/>
            <consortium name="The Broad Institute Genome Sequencing Center for Infectious Disease"/>
            <person name="Wu L."/>
            <person name="Ma J."/>
        </authorList>
    </citation>
    <scope>NUCLEOTIDE SEQUENCE [LARGE SCALE GENOMIC DNA]</scope>
    <source>
        <strain evidence="10">CCM 7403</strain>
    </source>
</reference>
<evidence type="ECO:0000256" key="1">
    <source>
        <dbReference type="ARBA" id="ARBA00000971"/>
    </source>
</evidence>
<feature type="compositionally biased region" description="Basic and acidic residues" evidence="6">
    <location>
        <begin position="181"/>
        <end position="214"/>
    </location>
</feature>
<dbReference type="InterPro" id="IPR001179">
    <property type="entry name" value="PPIase_FKBP_dom"/>
</dbReference>
<evidence type="ECO:0000256" key="5">
    <source>
        <dbReference type="PROSITE-ProRule" id="PRU00277"/>
    </source>
</evidence>
<dbReference type="EC" id="5.2.1.8" evidence="2 5"/>
<dbReference type="PANTHER" id="PTHR45779">
    <property type="entry name" value="PEPTIDYLPROLYL ISOMERASE"/>
    <property type="match status" value="1"/>
</dbReference>
<organism evidence="9 10">
    <name type="scientific">Nocardioides daphniae</name>
    <dbReference type="NCBI Taxonomy" id="402297"/>
    <lineage>
        <taxon>Bacteria</taxon>
        <taxon>Bacillati</taxon>
        <taxon>Actinomycetota</taxon>
        <taxon>Actinomycetes</taxon>
        <taxon>Propionibacteriales</taxon>
        <taxon>Nocardioidaceae</taxon>
        <taxon>Nocardioides</taxon>
    </lineage>
</organism>
<evidence type="ECO:0000256" key="3">
    <source>
        <dbReference type="ARBA" id="ARBA00023110"/>
    </source>
</evidence>
<feature type="domain" description="PPIase FKBP-type" evidence="8">
    <location>
        <begin position="264"/>
        <end position="354"/>
    </location>
</feature>
<name>A0ABQ1QGL9_9ACTN</name>
<evidence type="ECO:0000256" key="2">
    <source>
        <dbReference type="ARBA" id="ARBA00013194"/>
    </source>
</evidence>
<dbReference type="Proteomes" id="UP000630594">
    <property type="component" value="Unassembled WGS sequence"/>
</dbReference>
<proteinExistence type="predicted"/>
<accession>A0ABQ1QGL9</accession>
<evidence type="ECO:0000256" key="7">
    <source>
        <dbReference type="SAM" id="SignalP"/>
    </source>
</evidence>
<keyword evidence="4 5" id="KW-0413">Isomerase</keyword>
<comment type="caution">
    <text evidence="9">The sequence shown here is derived from an EMBL/GenBank/DDBJ whole genome shotgun (WGS) entry which is preliminary data.</text>
</comment>
<evidence type="ECO:0000313" key="10">
    <source>
        <dbReference type="Proteomes" id="UP000630594"/>
    </source>
</evidence>
<keyword evidence="3 5" id="KW-0697">Rotamase</keyword>
<dbReference type="PROSITE" id="PS51257">
    <property type="entry name" value="PROKAR_LIPOPROTEIN"/>
    <property type="match status" value="1"/>
</dbReference>
<sequence length="354" mass="37312">MSPRRTLSAALLSLSLLTLAACGDDEAKSGQGLDAVAIEAEPGKAPEVDFEKKLDPEKLETEVLVEGDGDTTKVGDMITAYIWIGNGFDKKEVLNTYEAGEPEQLELVDELLPGLKKGLIGQKVGSVVAIAAPAKDAFGEGGRPDMGIGDGDSVLFVTEIVSKLTEKEAAKAKAEQEKAAKEAEKAQKQAEKKAAATQKKVDQAKKKAPKEAKGKKVKPAAWAPKVTYKKGQVPVFDFSGKPEPTGKLQVTQLIQGNGPKVKSGQTLIVHYVGQVFGAKEPFDSSYSRNDAATFPIGVGQVVQGWDKSLVGQKVGSRVIVQIPPELGYGENGNEGAGIKGTDTIVFAVDILGAV</sequence>
<comment type="catalytic activity">
    <reaction evidence="1 5">
        <text>[protein]-peptidylproline (omega=180) = [protein]-peptidylproline (omega=0)</text>
        <dbReference type="Rhea" id="RHEA:16237"/>
        <dbReference type="Rhea" id="RHEA-COMP:10747"/>
        <dbReference type="Rhea" id="RHEA-COMP:10748"/>
        <dbReference type="ChEBI" id="CHEBI:83833"/>
        <dbReference type="ChEBI" id="CHEBI:83834"/>
        <dbReference type="EC" id="5.2.1.8"/>
    </reaction>
</comment>
<feature type="chain" id="PRO_5046416819" description="peptidylprolyl isomerase" evidence="7">
    <location>
        <begin position="21"/>
        <end position="354"/>
    </location>
</feature>